<comment type="similarity">
    <text evidence="2">Belongs to the multi antimicrobial extrusion (MATE) (TC 2.A.66.1) family. MepA subfamily.</text>
</comment>
<dbReference type="CDD" id="cd13143">
    <property type="entry name" value="MATE_MepA_like"/>
    <property type="match status" value="1"/>
</dbReference>
<feature type="transmembrane region" description="Helical" evidence="10">
    <location>
        <begin position="388"/>
        <end position="410"/>
    </location>
</feature>
<dbReference type="GO" id="GO:0005886">
    <property type="term" value="C:plasma membrane"/>
    <property type="evidence" value="ECO:0007669"/>
    <property type="project" value="UniProtKB-SubCell"/>
</dbReference>
<evidence type="ECO:0000256" key="4">
    <source>
        <dbReference type="ARBA" id="ARBA00022448"/>
    </source>
</evidence>
<keyword evidence="9" id="KW-0046">Antibiotic resistance</keyword>
<dbReference type="InterPro" id="IPR002528">
    <property type="entry name" value="MATE_fam"/>
</dbReference>
<dbReference type="EMBL" id="JACVDC010000002">
    <property type="protein sequence ID" value="MBC9794611.1"/>
    <property type="molecule type" value="Genomic_DNA"/>
</dbReference>
<feature type="transmembrane region" description="Helical" evidence="10">
    <location>
        <begin position="167"/>
        <end position="187"/>
    </location>
</feature>
<evidence type="ECO:0000313" key="11">
    <source>
        <dbReference type="EMBL" id="MBC9794611.1"/>
    </source>
</evidence>
<feature type="transmembrane region" description="Helical" evidence="10">
    <location>
        <begin position="137"/>
        <end position="155"/>
    </location>
</feature>
<feature type="transmembrane region" description="Helical" evidence="10">
    <location>
        <begin position="416"/>
        <end position="437"/>
    </location>
</feature>
<organism evidence="11 12">
    <name type="scientific">Sinomicrobium weinanense</name>
    <dbReference type="NCBI Taxonomy" id="2842200"/>
    <lineage>
        <taxon>Bacteria</taxon>
        <taxon>Pseudomonadati</taxon>
        <taxon>Bacteroidota</taxon>
        <taxon>Flavobacteriia</taxon>
        <taxon>Flavobacteriales</taxon>
        <taxon>Flavobacteriaceae</taxon>
        <taxon>Sinomicrobium</taxon>
    </lineage>
</organism>
<dbReference type="GO" id="GO:0042910">
    <property type="term" value="F:xenobiotic transmembrane transporter activity"/>
    <property type="evidence" value="ECO:0007669"/>
    <property type="project" value="InterPro"/>
</dbReference>
<evidence type="ECO:0000256" key="2">
    <source>
        <dbReference type="ARBA" id="ARBA00008417"/>
    </source>
</evidence>
<feature type="transmembrane region" description="Helical" evidence="10">
    <location>
        <begin position="21"/>
        <end position="47"/>
    </location>
</feature>
<accession>A0A926JNS3</accession>
<dbReference type="AlphaFoldDB" id="A0A926JNS3"/>
<feature type="transmembrane region" description="Helical" evidence="10">
    <location>
        <begin position="53"/>
        <end position="80"/>
    </location>
</feature>
<sequence length="453" mass="48975">MAKISSKDLGDEPIGKLLVKQAVPASIGILVMSLNILVDTIFVGNWIGSTAIAAINVVLPVSFFIAALGMAIGIGGASIISRALGANNPEKALRTFGNQITLTLIVTLAFVVAGLTFVDSIVLGFGGKGNIFDPAKVYYMIVLYGVPVLALCMMGNNVIRAEGKPKFGMVAMMIPSVGNLLFDYILINVLDYGMYGAAWATTGSYVLCFAYIVWFFRSGNSELKINWKHLALKGDIVKEIGALGFVTLARQAVVSITYLFMNNILYHIGGESSVTVYAIIGRMLMFALFPVLGVTQGFLPIAGFNYGAQMYQRVIESINIAIKYAALLALLVFAFIMLFPDAIVRVFTTDADVVSQAPSAMRWVFAAVPIVAIQLIGAAYFQAVGKAVPALLLTLTRQGFFFIPLILILPEFLGERGVWISFPIADILSTLVTGFYLNREIRSKLRPSISEDL</sequence>
<keyword evidence="7 10" id="KW-1133">Transmembrane helix</keyword>
<feature type="transmembrane region" description="Helical" evidence="10">
    <location>
        <begin position="360"/>
        <end position="381"/>
    </location>
</feature>
<dbReference type="Pfam" id="PF01554">
    <property type="entry name" value="MatE"/>
    <property type="match status" value="2"/>
</dbReference>
<evidence type="ECO:0000256" key="1">
    <source>
        <dbReference type="ARBA" id="ARBA00004651"/>
    </source>
</evidence>
<evidence type="ECO:0000256" key="10">
    <source>
        <dbReference type="SAM" id="Phobius"/>
    </source>
</evidence>
<gene>
    <name evidence="11" type="ORF">IBL28_01420</name>
</gene>
<keyword evidence="5" id="KW-1003">Cell membrane</keyword>
<keyword evidence="6 10" id="KW-0812">Transmembrane</keyword>
<dbReference type="InterPro" id="IPR051327">
    <property type="entry name" value="MATE_MepA_subfamily"/>
</dbReference>
<keyword evidence="8 10" id="KW-0472">Membrane</keyword>
<evidence type="ECO:0000256" key="3">
    <source>
        <dbReference type="ARBA" id="ARBA00022106"/>
    </source>
</evidence>
<dbReference type="GO" id="GO:0046677">
    <property type="term" value="P:response to antibiotic"/>
    <property type="evidence" value="ECO:0007669"/>
    <property type="project" value="UniProtKB-KW"/>
</dbReference>
<dbReference type="PANTHER" id="PTHR43823:SF3">
    <property type="entry name" value="MULTIDRUG EXPORT PROTEIN MEPA"/>
    <property type="match status" value="1"/>
</dbReference>
<feature type="transmembrane region" description="Helical" evidence="10">
    <location>
        <begin position="320"/>
        <end position="340"/>
    </location>
</feature>
<feature type="transmembrane region" description="Helical" evidence="10">
    <location>
        <begin position="276"/>
        <end position="299"/>
    </location>
</feature>
<keyword evidence="4" id="KW-0813">Transport</keyword>
<name>A0A926JNS3_9FLAO</name>
<comment type="caution">
    <text evidence="11">The sequence shown here is derived from an EMBL/GenBank/DDBJ whole genome shotgun (WGS) entry which is preliminary data.</text>
</comment>
<keyword evidence="12" id="KW-1185">Reference proteome</keyword>
<dbReference type="PANTHER" id="PTHR43823">
    <property type="entry name" value="SPORULATION PROTEIN YKVU"/>
    <property type="match status" value="1"/>
</dbReference>
<proteinExistence type="inferred from homology"/>
<evidence type="ECO:0000256" key="5">
    <source>
        <dbReference type="ARBA" id="ARBA00022475"/>
    </source>
</evidence>
<protein>
    <recommendedName>
        <fullName evidence="3">Multidrug export protein MepA</fullName>
    </recommendedName>
</protein>
<reference evidence="11 12" key="1">
    <citation type="submission" date="2020-09" db="EMBL/GenBank/DDBJ databases">
        <title>Sinomicrobium weinanense sp. nov., a halophilic bacteria isolated from saline-alkali soil.</title>
        <authorList>
            <person name="Wu P."/>
            <person name="Ren H."/>
            <person name="Mei Y."/>
            <person name="Liang Y."/>
            <person name="Chen Z."/>
        </authorList>
    </citation>
    <scope>NUCLEOTIDE SEQUENCE [LARGE SCALE GENOMIC DNA]</scope>
    <source>
        <strain evidence="11 12">FJxs</strain>
    </source>
</reference>
<dbReference type="NCBIfam" id="TIGR00797">
    <property type="entry name" value="matE"/>
    <property type="match status" value="1"/>
</dbReference>
<evidence type="ECO:0000256" key="7">
    <source>
        <dbReference type="ARBA" id="ARBA00022989"/>
    </source>
</evidence>
<dbReference type="GO" id="GO:0015297">
    <property type="term" value="F:antiporter activity"/>
    <property type="evidence" value="ECO:0007669"/>
    <property type="project" value="InterPro"/>
</dbReference>
<dbReference type="RefSeq" id="WP_187963768.1">
    <property type="nucleotide sequence ID" value="NZ_JACVDC010000002.1"/>
</dbReference>
<comment type="subcellular location">
    <subcellularLocation>
        <location evidence="1">Cell membrane</location>
        <topology evidence="1">Multi-pass membrane protein</topology>
    </subcellularLocation>
</comment>
<dbReference type="InterPro" id="IPR048279">
    <property type="entry name" value="MdtK-like"/>
</dbReference>
<feature type="transmembrane region" description="Helical" evidence="10">
    <location>
        <begin position="100"/>
        <end position="125"/>
    </location>
</feature>
<evidence type="ECO:0000256" key="8">
    <source>
        <dbReference type="ARBA" id="ARBA00023136"/>
    </source>
</evidence>
<dbReference type="PIRSF" id="PIRSF006603">
    <property type="entry name" value="DinF"/>
    <property type="match status" value="1"/>
</dbReference>
<evidence type="ECO:0000256" key="6">
    <source>
        <dbReference type="ARBA" id="ARBA00022692"/>
    </source>
</evidence>
<feature type="transmembrane region" description="Helical" evidence="10">
    <location>
        <begin position="193"/>
        <end position="216"/>
    </location>
</feature>
<dbReference type="Proteomes" id="UP000653730">
    <property type="component" value="Unassembled WGS sequence"/>
</dbReference>
<evidence type="ECO:0000313" key="12">
    <source>
        <dbReference type="Proteomes" id="UP000653730"/>
    </source>
</evidence>
<dbReference type="InterPro" id="IPR045070">
    <property type="entry name" value="MATE_MepA-like"/>
</dbReference>
<evidence type="ECO:0000256" key="9">
    <source>
        <dbReference type="ARBA" id="ARBA00023251"/>
    </source>
</evidence>